<evidence type="ECO:0000256" key="5">
    <source>
        <dbReference type="HAMAP-Rule" id="MF_00198"/>
    </source>
</evidence>
<evidence type="ECO:0000256" key="2">
    <source>
        <dbReference type="ARBA" id="ARBA00022679"/>
    </source>
</evidence>
<feature type="domain" description="PABS" evidence="7">
    <location>
        <begin position="204"/>
        <end position="447"/>
    </location>
</feature>
<dbReference type="HAMAP" id="MF_00198">
    <property type="entry name" value="Spermidine_synth"/>
    <property type="match status" value="1"/>
</dbReference>
<gene>
    <name evidence="8" type="primary">speE2</name>
    <name evidence="5" type="synonym">speE</name>
    <name evidence="8" type="ORF">PEPS_13080</name>
</gene>
<feature type="transmembrane region" description="Helical" evidence="5">
    <location>
        <begin position="145"/>
        <end position="163"/>
    </location>
</feature>
<comment type="similarity">
    <text evidence="1 5">Belongs to the spermidine/spermine synthase family.</text>
</comment>
<dbReference type="CDD" id="cd02440">
    <property type="entry name" value="AdoMet_MTases"/>
    <property type="match status" value="1"/>
</dbReference>
<comment type="subcellular location">
    <subcellularLocation>
        <location evidence="5">Cell membrane</location>
        <topology evidence="5">Multi-pass membrane protein</topology>
    </subcellularLocation>
</comment>
<feature type="transmembrane region" description="Helical" evidence="5">
    <location>
        <begin position="35"/>
        <end position="57"/>
    </location>
</feature>
<feature type="transmembrane region" description="Helical" evidence="5">
    <location>
        <begin position="199"/>
        <end position="218"/>
    </location>
</feature>
<dbReference type="Pfam" id="PF01564">
    <property type="entry name" value="Spermine_synth"/>
    <property type="match status" value="1"/>
</dbReference>
<feature type="binding site" evidence="5">
    <location>
        <position position="242"/>
    </location>
    <ligand>
        <name>S-methyl-5'-thioadenosine</name>
        <dbReference type="ChEBI" id="CHEBI:17509"/>
    </ligand>
</feature>
<protein>
    <recommendedName>
        <fullName evidence="5">Polyamine aminopropyltransferase</fullName>
    </recommendedName>
    <alternativeName>
        <fullName evidence="5">Putrescine aminopropyltransferase</fullName>
        <shortName evidence="5">PAPT</shortName>
    </alternativeName>
    <alternativeName>
        <fullName evidence="5">Spermidine synthase</fullName>
        <shortName evidence="5">SPDS</shortName>
        <shortName evidence="5">SPDSY</shortName>
        <ecNumber evidence="5">2.5.1.16</ecNumber>
    </alternativeName>
</protein>
<accession>A0ABM7VDM0</accession>
<dbReference type="PROSITE" id="PS51006">
    <property type="entry name" value="PABS_2"/>
    <property type="match status" value="1"/>
</dbReference>
<evidence type="ECO:0000256" key="1">
    <source>
        <dbReference type="ARBA" id="ARBA00007867"/>
    </source>
</evidence>
<dbReference type="SUPFAM" id="SSF53335">
    <property type="entry name" value="S-adenosyl-L-methionine-dependent methyltransferases"/>
    <property type="match status" value="1"/>
</dbReference>
<feature type="active site" description="Proton acceptor" evidence="5 6">
    <location>
        <position position="368"/>
    </location>
</feature>
<comment type="caution">
    <text evidence="5">Lacks conserved residue(s) required for the propagation of feature annotation.</text>
</comment>
<evidence type="ECO:0000313" key="8">
    <source>
        <dbReference type="EMBL" id="BDC99027.1"/>
    </source>
</evidence>
<organism evidence="8 9">
    <name type="scientific">Persicobacter psychrovividus</name>
    <dbReference type="NCBI Taxonomy" id="387638"/>
    <lineage>
        <taxon>Bacteria</taxon>
        <taxon>Pseudomonadati</taxon>
        <taxon>Bacteroidota</taxon>
        <taxon>Cytophagia</taxon>
        <taxon>Cytophagales</taxon>
        <taxon>Persicobacteraceae</taxon>
        <taxon>Persicobacter</taxon>
    </lineage>
</organism>
<dbReference type="InterPro" id="IPR030374">
    <property type="entry name" value="PABS"/>
</dbReference>
<dbReference type="Proteomes" id="UP001354989">
    <property type="component" value="Chromosome"/>
</dbReference>
<evidence type="ECO:0000256" key="4">
    <source>
        <dbReference type="ARBA" id="ARBA00023115"/>
    </source>
</evidence>
<feature type="transmembrane region" description="Helical" evidence="5">
    <location>
        <begin position="103"/>
        <end position="124"/>
    </location>
</feature>
<keyword evidence="5" id="KW-1133">Transmembrane helix</keyword>
<dbReference type="InterPro" id="IPR030373">
    <property type="entry name" value="PABS_CS"/>
</dbReference>
<dbReference type="PANTHER" id="PTHR43317:SF1">
    <property type="entry name" value="THERMOSPERMINE SYNTHASE ACAULIS5"/>
    <property type="match status" value="1"/>
</dbReference>
<name>A0ABM7VDM0_9BACT</name>
<feature type="binding site" evidence="5">
    <location>
        <begin position="350"/>
        <end position="351"/>
    </location>
    <ligand>
        <name>S-methyl-5'-thioadenosine</name>
        <dbReference type="ChEBI" id="CHEBI:17509"/>
    </ligand>
</feature>
<feature type="transmembrane region" description="Helical" evidence="5">
    <location>
        <begin position="69"/>
        <end position="97"/>
    </location>
</feature>
<feature type="binding site" evidence="5">
    <location>
        <position position="272"/>
    </location>
    <ligand>
        <name>spermidine</name>
        <dbReference type="ChEBI" id="CHEBI:57834"/>
    </ligand>
</feature>
<proteinExistence type="inferred from homology"/>
<dbReference type="EMBL" id="AP025292">
    <property type="protein sequence ID" value="BDC99027.1"/>
    <property type="molecule type" value="Genomic_DNA"/>
</dbReference>
<dbReference type="Gene3D" id="3.40.50.150">
    <property type="entry name" value="Vaccinia Virus protein VP39"/>
    <property type="match status" value="1"/>
</dbReference>
<dbReference type="InterPro" id="IPR029063">
    <property type="entry name" value="SAM-dependent_MTases_sf"/>
</dbReference>
<keyword evidence="5" id="KW-0812">Transmembrane</keyword>
<keyword evidence="4 5" id="KW-0620">Polyamine biosynthesis</keyword>
<keyword evidence="3 5" id="KW-0745">Spermidine biosynthesis</keyword>
<keyword evidence="5" id="KW-1003">Cell membrane</keyword>
<dbReference type="PROSITE" id="PS01330">
    <property type="entry name" value="PABS_1"/>
    <property type="match status" value="1"/>
</dbReference>
<evidence type="ECO:0000313" key="9">
    <source>
        <dbReference type="Proteomes" id="UP001354989"/>
    </source>
</evidence>
<keyword evidence="2 5" id="KW-0808">Transferase</keyword>
<dbReference type="PANTHER" id="PTHR43317">
    <property type="entry name" value="THERMOSPERMINE SYNTHASE ACAULIS5"/>
    <property type="match status" value="1"/>
</dbReference>
<comment type="catalytic activity">
    <reaction evidence="5">
        <text>S-adenosyl 3-(methylsulfanyl)propylamine + putrescine = S-methyl-5'-thioadenosine + spermidine + H(+)</text>
        <dbReference type="Rhea" id="RHEA:12721"/>
        <dbReference type="ChEBI" id="CHEBI:15378"/>
        <dbReference type="ChEBI" id="CHEBI:17509"/>
        <dbReference type="ChEBI" id="CHEBI:57443"/>
        <dbReference type="ChEBI" id="CHEBI:57834"/>
        <dbReference type="ChEBI" id="CHEBI:326268"/>
        <dbReference type="EC" id="2.5.1.16"/>
    </reaction>
</comment>
<comment type="subunit">
    <text evidence="5">Homodimer or homotetramer.</text>
</comment>
<feature type="binding site" evidence="5">
    <location>
        <position position="316"/>
    </location>
    <ligand>
        <name>S-methyl-5'-thioadenosine</name>
        <dbReference type="ChEBI" id="CHEBI:17509"/>
    </ligand>
</feature>
<evidence type="ECO:0000256" key="6">
    <source>
        <dbReference type="PROSITE-ProRule" id="PRU00354"/>
    </source>
</evidence>
<dbReference type="EC" id="2.5.1.16" evidence="5"/>
<evidence type="ECO:0000256" key="3">
    <source>
        <dbReference type="ARBA" id="ARBA00023066"/>
    </source>
</evidence>
<comment type="pathway">
    <text evidence="5">Amine and polyamine biosynthesis; spermidine biosynthesis; spermidine from putrescine: step 1/1.</text>
</comment>
<keyword evidence="9" id="KW-1185">Reference proteome</keyword>
<feature type="binding site" evidence="5">
    <location>
        <position position="296"/>
    </location>
    <ligand>
        <name>spermidine</name>
        <dbReference type="ChEBI" id="CHEBI:57834"/>
    </ligand>
</feature>
<evidence type="ECO:0000259" key="7">
    <source>
        <dbReference type="PROSITE" id="PS51006"/>
    </source>
</evidence>
<keyword evidence="5" id="KW-0472">Membrane</keyword>
<dbReference type="InterPro" id="IPR001045">
    <property type="entry name" value="Spermi_synthase"/>
</dbReference>
<reference evidence="8 9" key="1">
    <citation type="submission" date="2021-12" db="EMBL/GenBank/DDBJ databases">
        <title>Genome sequencing of bacteria with rrn-lacking chromosome and rrn-plasmid.</title>
        <authorList>
            <person name="Anda M."/>
            <person name="Iwasaki W."/>
        </authorList>
    </citation>
    <scope>NUCLEOTIDE SEQUENCE [LARGE SCALE GENOMIC DNA]</scope>
    <source>
        <strain evidence="8 9">NBRC 101262</strain>
    </source>
</reference>
<feature type="transmembrane region" description="Helical" evidence="5">
    <location>
        <begin position="169"/>
        <end position="187"/>
    </location>
</feature>
<sequence length="516" mass="58757">MTKDPKFSRSLKIALFATGLSGIVAEYVLSTLASYFLGDSVVQFTLIVSIMLFAMGLGARISRRFETDLLATFISLEYILSLLVTFASLTAYGISLFPSLTAVSLYSLSLIIGLLIGMEIPLVIRMNDAFEELKVNVSNIMENDYYGSLLGGIFFAFVGRPYLGLTYTPFVLGMVNFSVAFYLLILLNKHLKTVQYKKLKWASAFMFLIWGLGLWQASNIIAYGEQQRYADQVIFDQQTNYQRIVLTENKGDYWLFLNGNQQLSTLDEVNYHEAIVHPMLSKLKQPKNILILGGGDGCVAREVLKYPSVEKITLVDLDPAMTHLAKENPVMRKINQDSFHNPKVQIINGDGFTFMADHPDYYDGIIIDLPDPKNVDIARLYTVEFYQLCYKHLRPNGLMVTQAGSPYYAEEAFKCIDKSFQAAGFSTLPYHTHLITLGEWGWVMGSKNIPQQNMKRAFEKLNFPDSTTHWINQDAMKMMMSFGKSVFKVDDKNIKPNYLHHPTLYKYYLDGHWELY</sequence>
<comment type="function">
    <text evidence="5">Catalyzes the irreversible transfer of a propylamine group from the amino donor S-adenosylmethioninamine (decarboxy-AdoMet) to putrescine (1,4-diaminobutane) to yield spermidine.</text>
</comment>
<dbReference type="NCBIfam" id="NF002956">
    <property type="entry name" value="PRK03612.1"/>
    <property type="match status" value="1"/>
</dbReference>